<dbReference type="KEGG" id="rpla:A4Z71_03245"/>
<name>A0A1D9DYW9_9MICO</name>
<dbReference type="GO" id="GO:0005737">
    <property type="term" value="C:cytoplasm"/>
    <property type="evidence" value="ECO:0007669"/>
    <property type="project" value="UniProtKB-SubCell"/>
</dbReference>
<evidence type="ECO:0000256" key="5">
    <source>
        <dbReference type="ARBA" id="ARBA00022670"/>
    </source>
</evidence>
<feature type="binding site" evidence="8">
    <location>
        <position position="236"/>
    </location>
    <ligand>
        <name>Mn(2+)</name>
        <dbReference type="ChEBI" id="CHEBI:29035"/>
        <label>2</label>
    </ligand>
</feature>
<dbReference type="GO" id="GO:0006508">
    <property type="term" value="P:proteolysis"/>
    <property type="evidence" value="ECO:0007669"/>
    <property type="project" value="UniProtKB-KW"/>
</dbReference>
<comment type="catalytic activity">
    <reaction evidence="2 8">
        <text>Release of an N-terminal amino acid, preferentially leucine, but not glutamic or aspartic acids.</text>
        <dbReference type="EC" id="3.4.11.10"/>
    </reaction>
</comment>
<evidence type="ECO:0000256" key="7">
    <source>
        <dbReference type="ARBA" id="ARBA00049972"/>
    </source>
</evidence>
<feature type="binding site" evidence="8">
    <location>
        <position position="315"/>
    </location>
    <ligand>
        <name>Mn(2+)</name>
        <dbReference type="ChEBI" id="CHEBI:29035"/>
        <label>1</label>
    </ligand>
</feature>
<dbReference type="Gene3D" id="3.40.220.10">
    <property type="entry name" value="Leucine Aminopeptidase, subunit E, domain 1"/>
    <property type="match status" value="1"/>
</dbReference>
<dbReference type="SUPFAM" id="SSF52949">
    <property type="entry name" value="Macro domain-like"/>
    <property type="match status" value="1"/>
</dbReference>
<feature type="binding site" evidence="8">
    <location>
        <position position="231"/>
    </location>
    <ligand>
        <name>Mn(2+)</name>
        <dbReference type="ChEBI" id="CHEBI:29035"/>
        <label>2</label>
    </ligand>
</feature>
<dbReference type="EC" id="3.4.11.1" evidence="8"/>
<comment type="subcellular location">
    <subcellularLocation>
        <location evidence="8">Cytoplasm</location>
    </subcellularLocation>
</comment>
<feature type="active site" evidence="8">
    <location>
        <position position="317"/>
    </location>
</feature>
<organism evidence="10 11">
    <name type="scientific">Candidatus Rhodoluna planktonica</name>
    <dbReference type="NCBI Taxonomy" id="535712"/>
    <lineage>
        <taxon>Bacteria</taxon>
        <taxon>Bacillati</taxon>
        <taxon>Actinomycetota</taxon>
        <taxon>Actinomycetes</taxon>
        <taxon>Micrococcales</taxon>
        <taxon>Microbacteriaceae</taxon>
        <taxon>Luna cluster</taxon>
        <taxon>Luna-1 subcluster</taxon>
        <taxon>Rhodoluna</taxon>
    </lineage>
</organism>
<dbReference type="SUPFAM" id="SSF53187">
    <property type="entry name" value="Zn-dependent exopeptidases"/>
    <property type="match status" value="1"/>
</dbReference>
<feature type="binding site" evidence="8">
    <location>
        <position position="236"/>
    </location>
    <ligand>
        <name>Mn(2+)</name>
        <dbReference type="ChEBI" id="CHEBI:29035"/>
        <label>1</label>
    </ligand>
</feature>
<dbReference type="AlphaFoldDB" id="A0A1D9DYW9"/>
<dbReference type="InterPro" id="IPR023042">
    <property type="entry name" value="Peptidase_M17_leu_NH2_pept"/>
</dbReference>
<dbReference type="Gene3D" id="3.40.630.10">
    <property type="entry name" value="Zn peptidases"/>
    <property type="match status" value="1"/>
</dbReference>
<keyword evidence="6 8" id="KW-0378">Hydrolase</keyword>
<evidence type="ECO:0000256" key="8">
    <source>
        <dbReference type="HAMAP-Rule" id="MF_00181"/>
    </source>
</evidence>
<dbReference type="GO" id="GO:0030145">
    <property type="term" value="F:manganese ion binding"/>
    <property type="evidence" value="ECO:0007669"/>
    <property type="project" value="UniProtKB-UniRule"/>
</dbReference>
<dbReference type="PRINTS" id="PR00481">
    <property type="entry name" value="LAMNOPPTDASE"/>
</dbReference>
<dbReference type="STRING" id="535712.A4Z71_03245"/>
<dbReference type="InterPro" id="IPR011356">
    <property type="entry name" value="Leucine_aapep/pepB"/>
</dbReference>
<comment type="similarity">
    <text evidence="3 8">Belongs to the peptidase M17 family.</text>
</comment>
<comment type="catalytic activity">
    <reaction evidence="1 8">
        <text>Release of an N-terminal amino acid, Xaa-|-Yaa-, in which Xaa is preferably Leu, but may be other amino acids including Pro although not Arg or Lys, and Yaa may be Pro. Amino acid amides and methyl esters are also readily hydrolyzed, but rates on arylamides are exceedingly low.</text>
        <dbReference type="EC" id="3.4.11.1"/>
    </reaction>
</comment>
<evidence type="ECO:0000313" key="10">
    <source>
        <dbReference type="EMBL" id="AOY56006.1"/>
    </source>
</evidence>
<dbReference type="EC" id="3.4.11.10" evidence="8"/>
<dbReference type="RefSeq" id="WP_070954515.1">
    <property type="nucleotide sequence ID" value="NZ_CP015208.1"/>
</dbReference>
<evidence type="ECO:0000313" key="11">
    <source>
        <dbReference type="Proteomes" id="UP000243784"/>
    </source>
</evidence>
<protein>
    <recommendedName>
        <fullName evidence="8">Probable cytosol aminopeptidase</fullName>
        <ecNumber evidence="8">3.4.11.1</ecNumber>
    </recommendedName>
    <alternativeName>
        <fullName evidence="8">Leucine aminopeptidase</fullName>
        <shortName evidence="8">LAP</shortName>
        <ecNumber evidence="8">3.4.11.10</ecNumber>
    </alternativeName>
    <alternativeName>
        <fullName evidence="8">Leucyl aminopeptidase</fullName>
    </alternativeName>
</protein>
<proteinExistence type="inferred from homology"/>
<keyword evidence="8" id="KW-0479">Metal-binding</keyword>
<keyword evidence="8" id="KW-0464">Manganese</keyword>
<dbReference type="Pfam" id="PF00883">
    <property type="entry name" value="Peptidase_M17"/>
    <property type="match status" value="1"/>
</dbReference>
<feature type="active site" evidence="8">
    <location>
        <position position="243"/>
    </location>
</feature>
<evidence type="ECO:0000259" key="9">
    <source>
        <dbReference type="PROSITE" id="PS00631"/>
    </source>
</evidence>
<dbReference type="OrthoDB" id="9809354at2"/>
<feature type="binding site" evidence="8">
    <location>
        <position position="313"/>
    </location>
    <ligand>
        <name>Mn(2+)</name>
        <dbReference type="ChEBI" id="CHEBI:29035"/>
        <label>1</label>
    </ligand>
</feature>
<dbReference type="InterPro" id="IPR000819">
    <property type="entry name" value="Peptidase_M17_C"/>
</dbReference>
<evidence type="ECO:0000256" key="3">
    <source>
        <dbReference type="ARBA" id="ARBA00009528"/>
    </source>
</evidence>
<accession>A0A1D9DYW9</accession>
<evidence type="ECO:0000256" key="1">
    <source>
        <dbReference type="ARBA" id="ARBA00000135"/>
    </source>
</evidence>
<feature type="binding site" evidence="8">
    <location>
        <position position="254"/>
    </location>
    <ligand>
        <name>Mn(2+)</name>
        <dbReference type="ChEBI" id="CHEBI:29035"/>
        <label>2</label>
    </ligand>
</feature>
<dbReference type="PROSITE" id="PS00631">
    <property type="entry name" value="CYTOSOL_AP"/>
    <property type="match status" value="1"/>
</dbReference>
<reference evidence="10 11" key="1">
    <citation type="journal article" date="2016" name="Biochim. Biophys. Acta">
        <title>Photochemical characterization of actinorhodopsin and its functional existence in the natural host.</title>
        <authorList>
            <person name="Nakamura S."/>
            <person name="Kikukawa T."/>
            <person name="Tamogami J."/>
            <person name="Kamiya M."/>
            <person name="Aizawa T."/>
            <person name="Hahn M.W."/>
            <person name="Ihara K."/>
            <person name="Kamo N."/>
            <person name="Demura M."/>
        </authorList>
    </citation>
    <scope>NUCLEOTIDE SEQUENCE [LARGE SCALE GENOMIC DNA]</scope>
    <source>
        <strain evidence="10 11">MWH-Dar1</strain>
    </source>
</reference>
<evidence type="ECO:0000256" key="6">
    <source>
        <dbReference type="ARBA" id="ARBA00022801"/>
    </source>
</evidence>
<dbReference type="EMBL" id="CP015208">
    <property type="protein sequence ID" value="AOY56006.1"/>
    <property type="molecule type" value="Genomic_DNA"/>
</dbReference>
<feature type="binding site" evidence="8">
    <location>
        <position position="315"/>
    </location>
    <ligand>
        <name>Mn(2+)</name>
        <dbReference type="ChEBI" id="CHEBI:29035"/>
        <label>2</label>
    </ligand>
</feature>
<dbReference type="InterPro" id="IPR043472">
    <property type="entry name" value="Macro_dom-like"/>
</dbReference>
<keyword evidence="4 8" id="KW-0031">Aminopeptidase</keyword>
<dbReference type="CDD" id="cd00433">
    <property type="entry name" value="Peptidase_M17"/>
    <property type="match status" value="1"/>
</dbReference>
<feature type="domain" description="Cytosol aminopeptidase" evidence="9">
    <location>
        <begin position="311"/>
        <end position="318"/>
    </location>
</feature>
<comment type="cofactor">
    <cofactor evidence="8">
        <name>Mn(2+)</name>
        <dbReference type="ChEBI" id="CHEBI:29035"/>
    </cofactor>
    <text evidence="8">Binds 2 manganese ions per subunit.</text>
</comment>
<evidence type="ECO:0000256" key="2">
    <source>
        <dbReference type="ARBA" id="ARBA00000967"/>
    </source>
</evidence>
<dbReference type="Proteomes" id="UP000243784">
    <property type="component" value="Chromosome"/>
</dbReference>
<dbReference type="HAMAP" id="MF_00181">
    <property type="entry name" value="Cytosol_peptidase_M17"/>
    <property type="match status" value="1"/>
</dbReference>
<dbReference type="PANTHER" id="PTHR11963:SF23">
    <property type="entry name" value="CYTOSOL AMINOPEPTIDASE"/>
    <property type="match status" value="1"/>
</dbReference>
<comment type="function">
    <text evidence="7 8">Presumably involved in the processing and regular turnover of intracellular proteins. Catalyzes the removal of unsubstituted N-terminal amino acids from various peptides.</text>
</comment>
<sequence length="475" mass="50598">MAVKIEFITKRPDDFSGALILGNPSSEAIPSWVPNPIREKLGKSKAADKITTPKGNSLTIFVSDETPEKSWLQLGADAAKAISDKTEAIVDTDANLESSRNIILGLLLGTYEFAQYKRAKNLTQKIMFVTQFSSKELKFAELQIKAAAVAKAKDLVNTPANHMYPELLATEAKNWAGKLGLKVEVWDTKRLAKERCGGILAVGQGSIREPRLVKISYRPSGATGKLALVGKGITFDTGGLSLKPAESMVGMKYDMTGAATVLAAISAIAELKLKVNVTAYMCLAENMPGPNSTRPNDVITARNGKTIEVLNTDAEGRLVLADGLVLASEEQPDLIVDVATLTGAATIALGNRYTGAMGSDEAIMQILDASAENEELVWGMPMPRELRELLDSEIADIANVKIGNRAGGMLIGAIFLKEFVGISKKTGEQIPWVHLDIAGTANNSGAAFGVTGKGATGVMIRTLISLAARISTNNR</sequence>
<dbReference type="GO" id="GO:0070006">
    <property type="term" value="F:metalloaminopeptidase activity"/>
    <property type="evidence" value="ECO:0007669"/>
    <property type="project" value="InterPro"/>
</dbReference>
<evidence type="ECO:0000256" key="4">
    <source>
        <dbReference type="ARBA" id="ARBA00022438"/>
    </source>
</evidence>
<dbReference type="NCBIfam" id="NF002073">
    <property type="entry name" value="PRK00913.1-2"/>
    <property type="match status" value="1"/>
</dbReference>
<keyword evidence="11" id="KW-1185">Reference proteome</keyword>
<dbReference type="PANTHER" id="PTHR11963">
    <property type="entry name" value="LEUCINE AMINOPEPTIDASE-RELATED"/>
    <property type="match status" value="1"/>
</dbReference>
<gene>
    <name evidence="8" type="primary">pepA</name>
    <name evidence="10" type="ORF">A4Z71_03245</name>
</gene>
<keyword evidence="8" id="KW-0963">Cytoplasm</keyword>
<keyword evidence="5 8" id="KW-0645">Protease</keyword>